<proteinExistence type="predicted"/>
<dbReference type="EMBL" id="MU118042">
    <property type="protein sequence ID" value="KAF9647037.1"/>
    <property type="molecule type" value="Genomic_DNA"/>
</dbReference>
<evidence type="ECO:0000313" key="1">
    <source>
        <dbReference type="EMBL" id="KAF9647037.1"/>
    </source>
</evidence>
<keyword evidence="1" id="KW-0378">Hydrolase</keyword>
<name>A0ACB6ZBP5_THEGA</name>
<organism evidence="1 2">
    <name type="scientific">Thelephora ganbajun</name>
    <name type="common">Ganba fungus</name>
    <dbReference type="NCBI Taxonomy" id="370292"/>
    <lineage>
        <taxon>Eukaryota</taxon>
        <taxon>Fungi</taxon>
        <taxon>Dikarya</taxon>
        <taxon>Basidiomycota</taxon>
        <taxon>Agaricomycotina</taxon>
        <taxon>Agaricomycetes</taxon>
        <taxon>Thelephorales</taxon>
        <taxon>Thelephoraceae</taxon>
        <taxon>Thelephora</taxon>
    </lineage>
</organism>
<dbReference type="Proteomes" id="UP000886501">
    <property type="component" value="Unassembled WGS sequence"/>
</dbReference>
<sequence>MLVESGLDTFATNNEHIVQSSARFLIEYRQMEKRLQLDVPSLSDPVTRDLFQESDLFVRSFNGMTSLGLLSPFDFVSMLTLTSEIISHLYVIYTLTSDSTHIWILLFSVASAFLPFILPWFHTGRSHLDSLYTPQEAQAAEKQEKMRHLAHNDSHRPELLLFGLGPWILESWAHARKSLLGLEKPNIFRETAFLGQVSLNEIMVAVQHIPLVIMMQSSSATLGSFTLYRTSIQSLVYSIRNLINMARLAFQGIFLMGAFCCAMAYEPKLEPKKDIRIPYQPTKRGMKIEARNLSYTYPGGSEPTLKNISFKLEAGESLAIVGCNGSGKSTLAHILLRIFDFDGGELLINNVPIQRYEPFELHSHMSAVFQTFSKHNGTAKENIGVGYVGEMDSPSAIKKAAGLARATHIIDSMPDGLDTKLDASGFYSSPCFTPGTFSGFVGERSSYPYHGLSGGEWQRIAISRAFMRAKRPEVDLLVFDEPTSALDAHAQNDIFDTIDDVSRLPSGERVKTVIWITHRLTTARRADKIAMIENGVRDSFFILKRFACHNRPSHPHSFYIHPGSC</sequence>
<gene>
    <name evidence="1" type="ORF">BDM02DRAFT_3117636</name>
</gene>
<protein>
    <submittedName>
        <fullName evidence="1">P-loop containing nucleoside triphosphate hydrolase protein</fullName>
    </submittedName>
</protein>
<reference evidence="1" key="2">
    <citation type="journal article" date="2020" name="Nat. Commun.">
        <title>Large-scale genome sequencing of mycorrhizal fungi provides insights into the early evolution of symbiotic traits.</title>
        <authorList>
            <person name="Miyauchi S."/>
            <person name="Kiss E."/>
            <person name="Kuo A."/>
            <person name="Drula E."/>
            <person name="Kohler A."/>
            <person name="Sanchez-Garcia M."/>
            <person name="Morin E."/>
            <person name="Andreopoulos B."/>
            <person name="Barry K.W."/>
            <person name="Bonito G."/>
            <person name="Buee M."/>
            <person name="Carver A."/>
            <person name="Chen C."/>
            <person name="Cichocki N."/>
            <person name="Clum A."/>
            <person name="Culley D."/>
            <person name="Crous P.W."/>
            <person name="Fauchery L."/>
            <person name="Girlanda M."/>
            <person name="Hayes R.D."/>
            <person name="Keri Z."/>
            <person name="LaButti K."/>
            <person name="Lipzen A."/>
            <person name="Lombard V."/>
            <person name="Magnuson J."/>
            <person name="Maillard F."/>
            <person name="Murat C."/>
            <person name="Nolan M."/>
            <person name="Ohm R.A."/>
            <person name="Pangilinan J."/>
            <person name="Pereira M.F."/>
            <person name="Perotto S."/>
            <person name="Peter M."/>
            <person name="Pfister S."/>
            <person name="Riley R."/>
            <person name="Sitrit Y."/>
            <person name="Stielow J.B."/>
            <person name="Szollosi G."/>
            <person name="Zifcakova L."/>
            <person name="Stursova M."/>
            <person name="Spatafora J.W."/>
            <person name="Tedersoo L."/>
            <person name="Vaario L.M."/>
            <person name="Yamada A."/>
            <person name="Yan M."/>
            <person name="Wang P."/>
            <person name="Xu J."/>
            <person name="Bruns T."/>
            <person name="Baldrian P."/>
            <person name="Vilgalys R."/>
            <person name="Dunand C."/>
            <person name="Henrissat B."/>
            <person name="Grigoriev I.V."/>
            <person name="Hibbett D."/>
            <person name="Nagy L.G."/>
            <person name="Martin F.M."/>
        </authorList>
    </citation>
    <scope>NUCLEOTIDE SEQUENCE</scope>
    <source>
        <strain evidence="1">P2</strain>
    </source>
</reference>
<reference evidence="1" key="1">
    <citation type="submission" date="2019-10" db="EMBL/GenBank/DDBJ databases">
        <authorList>
            <consortium name="DOE Joint Genome Institute"/>
            <person name="Kuo A."/>
            <person name="Miyauchi S."/>
            <person name="Kiss E."/>
            <person name="Drula E."/>
            <person name="Kohler A."/>
            <person name="Sanchez-Garcia M."/>
            <person name="Andreopoulos B."/>
            <person name="Barry K.W."/>
            <person name="Bonito G."/>
            <person name="Buee M."/>
            <person name="Carver A."/>
            <person name="Chen C."/>
            <person name="Cichocki N."/>
            <person name="Clum A."/>
            <person name="Culley D."/>
            <person name="Crous P.W."/>
            <person name="Fauchery L."/>
            <person name="Girlanda M."/>
            <person name="Hayes R."/>
            <person name="Keri Z."/>
            <person name="Labutti K."/>
            <person name="Lipzen A."/>
            <person name="Lombard V."/>
            <person name="Magnuson J."/>
            <person name="Maillard F."/>
            <person name="Morin E."/>
            <person name="Murat C."/>
            <person name="Nolan M."/>
            <person name="Ohm R."/>
            <person name="Pangilinan J."/>
            <person name="Pereira M."/>
            <person name="Perotto S."/>
            <person name="Peter M."/>
            <person name="Riley R."/>
            <person name="Sitrit Y."/>
            <person name="Stielow B."/>
            <person name="Szollosi G."/>
            <person name="Zifcakova L."/>
            <person name="Stursova M."/>
            <person name="Spatafora J.W."/>
            <person name="Tedersoo L."/>
            <person name="Vaario L.-M."/>
            <person name="Yamada A."/>
            <person name="Yan M."/>
            <person name="Wang P."/>
            <person name="Xu J."/>
            <person name="Bruns T."/>
            <person name="Baldrian P."/>
            <person name="Vilgalys R."/>
            <person name="Henrissat B."/>
            <person name="Grigoriev I.V."/>
            <person name="Hibbett D."/>
            <person name="Nagy L.G."/>
            <person name="Martin F.M."/>
        </authorList>
    </citation>
    <scope>NUCLEOTIDE SEQUENCE</scope>
    <source>
        <strain evidence="1">P2</strain>
    </source>
</reference>
<keyword evidence="2" id="KW-1185">Reference proteome</keyword>
<evidence type="ECO:0000313" key="2">
    <source>
        <dbReference type="Proteomes" id="UP000886501"/>
    </source>
</evidence>
<accession>A0ACB6ZBP5</accession>
<comment type="caution">
    <text evidence="1">The sequence shown here is derived from an EMBL/GenBank/DDBJ whole genome shotgun (WGS) entry which is preliminary data.</text>
</comment>